<dbReference type="InterPro" id="IPR017871">
    <property type="entry name" value="ABC_transporter-like_CS"/>
</dbReference>
<keyword evidence="3" id="KW-0813">Transport</keyword>
<keyword evidence="7" id="KW-1278">Translocase</keyword>
<keyword evidence="5" id="KW-0547">Nucleotide-binding</keyword>
<dbReference type="EMBL" id="JACEOL010000048">
    <property type="protein sequence ID" value="MBA4603348.1"/>
    <property type="molecule type" value="Genomic_DNA"/>
</dbReference>
<dbReference type="SMART" id="SM00382">
    <property type="entry name" value="AAA"/>
    <property type="match status" value="1"/>
</dbReference>
<dbReference type="InterPro" id="IPR050763">
    <property type="entry name" value="ABC_transporter_ATP-binding"/>
</dbReference>
<evidence type="ECO:0000256" key="8">
    <source>
        <dbReference type="ARBA" id="ARBA00023136"/>
    </source>
</evidence>
<evidence type="ECO:0000256" key="1">
    <source>
        <dbReference type="ARBA" id="ARBA00004236"/>
    </source>
</evidence>
<reference evidence="10 11" key="1">
    <citation type="submission" date="2020-07" db="EMBL/GenBank/DDBJ databases">
        <title>Thermoactinomyces phylogeny.</title>
        <authorList>
            <person name="Dunlap C."/>
        </authorList>
    </citation>
    <scope>NUCLEOTIDE SEQUENCE [LARGE SCALE GENOMIC DNA]</scope>
    <source>
        <strain evidence="10 11">AMNI-1</strain>
    </source>
</reference>
<evidence type="ECO:0000256" key="3">
    <source>
        <dbReference type="ARBA" id="ARBA00022448"/>
    </source>
</evidence>
<dbReference type="GO" id="GO:0005886">
    <property type="term" value="C:plasma membrane"/>
    <property type="evidence" value="ECO:0007669"/>
    <property type="project" value="UniProtKB-SubCell"/>
</dbReference>
<dbReference type="RefSeq" id="WP_181741804.1">
    <property type="nucleotide sequence ID" value="NZ_JACEOL010000048.1"/>
</dbReference>
<feature type="domain" description="ABC transporter" evidence="9">
    <location>
        <begin position="2"/>
        <end position="227"/>
    </location>
</feature>
<organism evidence="10 11">
    <name type="scientific">Thermoactinomyces mirandus</name>
    <dbReference type="NCBI Taxonomy" id="2756294"/>
    <lineage>
        <taxon>Bacteria</taxon>
        <taxon>Bacillati</taxon>
        <taxon>Bacillota</taxon>
        <taxon>Bacilli</taxon>
        <taxon>Bacillales</taxon>
        <taxon>Thermoactinomycetaceae</taxon>
        <taxon>Thermoactinomyces</taxon>
    </lineage>
</organism>
<dbReference type="GO" id="GO:0005524">
    <property type="term" value="F:ATP binding"/>
    <property type="evidence" value="ECO:0007669"/>
    <property type="project" value="UniProtKB-KW"/>
</dbReference>
<sequence>MIFVKNLVKKYGSQMVVKGISFMVREKQIFGLLGPNGAGKTTTMEMMEGLRTPDGGSIEIAGIDAVKNRSELKRIIGVQLQSTSLFEHLTVRESLQLYGSFYRKTRPLKEILQAFDLTEKEKARVKHLSGGQRQRLAIAIAVIHDPRVIFLDEPTTGLDPQARRRLWDIVFQLRDEGRTVILSTHYMEEAEVLCDQVGIMSQGKIIDIDSPAGLIRGLSSKSRIEFVLPDHRLDQELTRLKGVTDVVREENEVVSLHTDHLSRTLHDLVPWASDRSVPLMGLRTRSATLEDVFLQKTGKRLSGE</sequence>
<comment type="caution">
    <text evidence="10">The sequence shown here is derived from an EMBL/GenBank/DDBJ whole genome shotgun (WGS) entry which is preliminary data.</text>
</comment>
<dbReference type="SUPFAM" id="SSF52540">
    <property type="entry name" value="P-loop containing nucleoside triphosphate hydrolases"/>
    <property type="match status" value="1"/>
</dbReference>
<accession>A0A7W1XU64</accession>
<proteinExistence type="inferred from homology"/>
<keyword evidence="6 10" id="KW-0067">ATP-binding</keyword>
<dbReference type="InterPro" id="IPR003439">
    <property type="entry name" value="ABC_transporter-like_ATP-bd"/>
</dbReference>
<keyword evidence="11" id="KW-1185">Reference proteome</keyword>
<evidence type="ECO:0000256" key="7">
    <source>
        <dbReference type="ARBA" id="ARBA00022967"/>
    </source>
</evidence>
<dbReference type="GO" id="GO:0016887">
    <property type="term" value="F:ATP hydrolysis activity"/>
    <property type="evidence" value="ECO:0007669"/>
    <property type="project" value="InterPro"/>
</dbReference>
<evidence type="ECO:0000256" key="5">
    <source>
        <dbReference type="ARBA" id="ARBA00022741"/>
    </source>
</evidence>
<keyword evidence="4" id="KW-1003">Cell membrane</keyword>
<gene>
    <name evidence="10" type="ORF">H2C83_13660</name>
</gene>
<dbReference type="AlphaFoldDB" id="A0A7W1XU64"/>
<comment type="subcellular location">
    <subcellularLocation>
        <location evidence="1">Cell membrane</location>
    </subcellularLocation>
</comment>
<evidence type="ECO:0000313" key="11">
    <source>
        <dbReference type="Proteomes" id="UP000538292"/>
    </source>
</evidence>
<comment type="similarity">
    <text evidence="2">Belongs to the ABC transporter superfamily.</text>
</comment>
<dbReference type="PANTHER" id="PTHR42711">
    <property type="entry name" value="ABC TRANSPORTER ATP-BINDING PROTEIN"/>
    <property type="match status" value="1"/>
</dbReference>
<dbReference type="Proteomes" id="UP000538292">
    <property type="component" value="Unassembled WGS sequence"/>
</dbReference>
<dbReference type="InterPro" id="IPR027417">
    <property type="entry name" value="P-loop_NTPase"/>
</dbReference>
<dbReference type="InterPro" id="IPR003593">
    <property type="entry name" value="AAA+_ATPase"/>
</dbReference>
<evidence type="ECO:0000256" key="2">
    <source>
        <dbReference type="ARBA" id="ARBA00005417"/>
    </source>
</evidence>
<name>A0A7W1XU64_9BACL</name>
<evidence type="ECO:0000313" key="10">
    <source>
        <dbReference type="EMBL" id="MBA4603348.1"/>
    </source>
</evidence>
<dbReference type="PROSITE" id="PS50893">
    <property type="entry name" value="ABC_TRANSPORTER_2"/>
    <property type="match status" value="1"/>
</dbReference>
<evidence type="ECO:0000259" key="9">
    <source>
        <dbReference type="PROSITE" id="PS50893"/>
    </source>
</evidence>
<dbReference type="PANTHER" id="PTHR42711:SF5">
    <property type="entry name" value="ABC TRANSPORTER ATP-BINDING PROTEIN NATA"/>
    <property type="match status" value="1"/>
</dbReference>
<evidence type="ECO:0000256" key="4">
    <source>
        <dbReference type="ARBA" id="ARBA00022475"/>
    </source>
</evidence>
<dbReference type="PROSITE" id="PS00211">
    <property type="entry name" value="ABC_TRANSPORTER_1"/>
    <property type="match status" value="1"/>
</dbReference>
<dbReference type="Pfam" id="PF00005">
    <property type="entry name" value="ABC_tran"/>
    <property type="match status" value="1"/>
</dbReference>
<evidence type="ECO:0000256" key="6">
    <source>
        <dbReference type="ARBA" id="ARBA00022840"/>
    </source>
</evidence>
<keyword evidence="8" id="KW-0472">Membrane</keyword>
<dbReference type="FunFam" id="3.40.50.300:FF:000589">
    <property type="entry name" value="ABC transporter, ATP-binding subunit"/>
    <property type="match status" value="1"/>
</dbReference>
<dbReference type="CDD" id="cd03230">
    <property type="entry name" value="ABC_DR_subfamily_A"/>
    <property type="match status" value="1"/>
</dbReference>
<dbReference type="Gene3D" id="3.40.50.300">
    <property type="entry name" value="P-loop containing nucleotide triphosphate hydrolases"/>
    <property type="match status" value="1"/>
</dbReference>
<protein>
    <submittedName>
        <fullName evidence="10">ABC transporter ATP-binding protein</fullName>
    </submittedName>
</protein>